<dbReference type="OMA" id="ESAILWW"/>
<evidence type="ECO:0000256" key="3">
    <source>
        <dbReference type="ARBA" id="ARBA00022989"/>
    </source>
</evidence>
<dbReference type="GO" id="GO:0015141">
    <property type="term" value="F:succinate transmembrane transporter activity"/>
    <property type="evidence" value="ECO:0007669"/>
    <property type="project" value="TreeGrafter"/>
</dbReference>
<dbReference type="Proteomes" id="UP001652626">
    <property type="component" value="Chromosome 9"/>
</dbReference>
<protein>
    <submittedName>
        <fullName evidence="7">Protein I'm not dead yet-like</fullName>
    </submittedName>
</protein>
<feature type="transmembrane region" description="Helical" evidence="5">
    <location>
        <begin position="243"/>
        <end position="267"/>
    </location>
</feature>
<feature type="transmembrane region" description="Helical" evidence="5">
    <location>
        <begin position="305"/>
        <end position="321"/>
    </location>
</feature>
<dbReference type="RefSeq" id="XP_026488461.1">
    <property type="nucleotide sequence ID" value="XM_026632676.2"/>
</dbReference>
<comment type="subcellular location">
    <subcellularLocation>
        <location evidence="1">Membrane</location>
        <topology evidence="1">Multi-pass membrane protein</topology>
    </subcellularLocation>
</comment>
<dbReference type="AlphaFoldDB" id="A0A8B8HXK5"/>
<name>A0A8B8HXK5_VANTA</name>
<dbReference type="PANTHER" id="PTHR10283:SF82">
    <property type="entry name" value="SOLUTE CARRIER FAMILY 13 MEMBER 2"/>
    <property type="match status" value="1"/>
</dbReference>
<keyword evidence="2 5" id="KW-0812">Transmembrane</keyword>
<evidence type="ECO:0000256" key="5">
    <source>
        <dbReference type="SAM" id="Phobius"/>
    </source>
</evidence>
<keyword evidence="4 5" id="KW-0472">Membrane</keyword>
<feature type="transmembrane region" description="Helical" evidence="5">
    <location>
        <begin position="21"/>
        <end position="44"/>
    </location>
</feature>
<evidence type="ECO:0000256" key="2">
    <source>
        <dbReference type="ARBA" id="ARBA00022692"/>
    </source>
</evidence>
<dbReference type="GO" id="GO:0005886">
    <property type="term" value="C:plasma membrane"/>
    <property type="evidence" value="ECO:0007669"/>
    <property type="project" value="TreeGrafter"/>
</dbReference>
<evidence type="ECO:0000313" key="7">
    <source>
        <dbReference type="RefSeq" id="XP_026488461.1"/>
    </source>
</evidence>
<dbReference type="PANTHER" id="PTHR10283">
    <property type="entry name" value="SOLUTE CARRIER FAMILY 13 MEMBER"/>
    <property type="match status" value="1"/>
</dbReference>
<feature type="transmembrane region" description="Helical" evidence="5">
    <location>
        <begin position="396"/>
        <end position="417"/>
    </location>
</feature>
<feature type="transmembrane region" description="Helical" evidence="5">
    <location>
        <begin position="523"/>
        <end position="547"/>
    </location>
</feature>
<evidence type="ECO:0000256" key="4">
    <source>
        <dbReference type="ARBA" id="ARBA00023136"/>
    </source>
</evidence>
<reference evidence="7" key="1">
    <citation type="submission" date="2025-08" db="UniProtKB">
        <authorList>
            <consortium name="RefSeq"/>
        </authorList>
    </citation>
    <scope>IDENTIFICATION</scope>
    <source>
        <tissue evidence="7">Whole body</tissue>
    </source>
</reference>
<organism evidence="6 7">
    <name type="scientific">Vanessa tameamea</name>
    <name type="common">Kamehameha butterfly</name>
    <dbReference type="NCBI Taxonomy" id="334116"/>
    <lineage>
        <taxon>Eukaryota</taxon>
        <taxon>Metazoa</taxon>
        <taxon>Ecdysozoa</taxon>
        <taxon>Arthropoda</taxon>
        <taxon>Hexapoda</taxon>
        <taxon>Insecta</taxon>
        <taxon>Pterygota</taxon>
        <taxon>Neoptera</taxon>
        <taxon>Endopterygota</taxon>
        <taxon>Lepidoptera</taxon>
        <taxon>Glossata</taxon>
        <taxon>Ditrysia</taxon>
        <taxon>Papilionoidea</taxon>
        <taxon>Nymphalidae</taxon>
        <taxon>Nymphalinae</taxon>
        <taxon>Vanessa</taxon>
    </lineage>
</organism>
<dbReference type="GeneID" id="113395116"/>
<accession>A0A8B8HXK5</accession>
<evidence type="ECO:0000256" key="1">
    <source>
        <dbReference type="ARBA" id="ARBA00004141"/>
    </source>
</evidence>
<feature type="transmembrane region" description="Helical" evidence="5">
    <location>
        <begin position="437"/>
        <end position="470"/>
    </location>
</feature>
<keyword evidence="6" id="KW-1185">Reference proteome</keyword>
<sequence>MGAARKDPRKPVKGLRPRFKNIALIHFRGIFGCLVPIILLAWQPEKGKHDITVRCLWIWMFWFFLLQPVNIPVTGFIPMFLLPMAGVMSTVDTCKCYFNDNIGLHILAGMLHLLVNGCGLDRRIILSLLCSGDACQFSGKRMILKASTAAFFLSIISNRLIVTSTITQFLTPAYLNLQSATARYRKTEPDYDNMRYIVLNAVQTASAIGSTAILHAALTTVTMRAIWSTNPGNNAEYPDIFNYLQYTCFAFPMAFTMFLLNFIYHMLLINSVIGKPMSGNSMTEMRNMLLNHKNALPPEQSYEKVCLFFYMAFLAVCFFRWSDWLDMGWSSFRTVVPEIPLIKDTTVAAIFVVGLHVLPRSITFWKYLTAKNRTELGVLKPESAILWWRFVDKNTIYGYIILIGGGVALNSAIRISSLNNLVTSEYGHSITNLSWNASIFVVCLISVILANIMSGVAACCIFLPFVLNMALETAGGNWPKNVYLGAVAVGIGTSLGFMSPFLYTPAYFCHYTGKVPIKRMIRYSIGSVIICCAILWLALCFWGPFIWDTEKGITIYTFGKEAETTTAAAEPPED</sequence>
<proteinExistence type="predicted"/>
<dbReference type="OrthoDB" id="10260443at2759"/>
<evidence type="ECO:0000313" key="6">
    <source>
        <dbReference type="Proteomes" id="UP001652626"/>
    </source>
</evidence>
<keyword evidence="3 5" id="KW-1133">Transmembrane helix</keyword>
<gene>
    <name evidence="7" type="primary">LOC113395116</name>
</gene>
<feature type="transmembrane region" description="Helical" evidence="5">
    <location>
        <begin position="482"/>
        <end position="503"/>
    </location>
</feature>
<feature type="transmembrane region" description="Helical" evidence="5">
    <location>
        <begin position="56"/>
        <end position="82"/>
    </location>
</feature>
<dbReference type="GO" id="GO:0015137">
    <property type="term" value="F:citrate transmembrane transporter activity"/>
    <property type="evidence" value="ECO:0007669"/>
    <property type="project" value="TreeGrafter"/>
</dbReference>